<dbReference type="RefSeq" id="WP_020891102.1">
    <property type="nucleotide sequence ID" value="NZ_ATNM01000139.1"/>
</dbReference>
<dbReference type="Proteomes" id="UP000014974">
    <property type="component" value="Unassembled WGS sequence"/>
</dbReference>
<dbReference type="Gene3D" id="3.40.50.300">
    <property type="entry name" value="P-loop containing nucleotide triphosphate hydrolases"/>
    <property type="match status" value="1"/>
</dbReference>
<evidence type="ECO:0000313" key="2">
    <source>
        <dbReference type="EMBL" id="EPR66837.1"/>
    </source>
</evidence>
<dbReference type="PANTHER" id="PTHR42743">
    <property type="entry name" value="AMINO-ACID AMINOTRANSFERASE"/>
    <property type="match status" value="1"/>
</dbReference>
<keyword evidence="2" id="KW-0032">Aminotransferase</keyword>
<dbReference type="EMBL" id="ATNM01000139">
    <property type="protein sequence ID" value="EPR66837.1"/>
    <property type="molecule type" value="Genomic_DNA"/>
</dbReference>
<dbReference type="eggNOG" id="ENOG502Z954">
    <property type="taxonomic scope" value="Bacteria"/>
</dbReference>
<dbReference type="GO" id="GO:0019752">
    <property type="term" value="P:carboxylic acid metabolic process"/>
    <property type="evidence" value="ECO:0007669"/>
    <property type="project" value="TreeGrafter"/>
</dbReference>
<dbReference type="Pfam" id="PF19798">
    <property type="entry name" value="Sulfotransfer_5"/>
    <property type="match status" value="1"/>
</dbReference>
<accession>S7VBA5</accession>
<dbReference type="GO" id="GO:0004084">
    <property type="term" value="F:branched-chain-amino-acid transaminase activity"/>
    <property type="evidence" value="ECO:0007669"/>
    <property type="project" value="UniProtKB-EC"/>
</dbReference>
<keyword evidence="2" id="KW-0808">Transferase</keyword>
<protein>
    <submittedName>
        <fullName evidence="2">Catalytic</fullName>
        <ecNumber evidence="2">2.6.1.42</ecNumber>
    </submittedName>
</protein>
<dbReference type="InterPro" id="IPR050571">
    <property type="entry name" value="Class-IV_PLP-Dep_Aminotrnsfr"/>
</dbReference>
<dbReference type="STRING" id="641524.ADICYQ_4098"/>
<organism evidence="2 3">
    <name type="scientific">Cyclobacterium qasimii M12-11B</name>
    <dbReference type="NCBI Taxonomy" id="641524"/>
    <lineage>
        <taxon>Bacteria</taxon>
        <taxon>Pseudomonadati</taxon>
        <taxon>Bacteroidota</taxon>
        <taxon>Cytophagia</taxon>
        <taxon>Cytophagales</taxon>
        <taxon>Cyclobacteriaceae</taxon>
        <taxon>Cyclobacterium</taxon>
    </lineage>
</organism>
<dbReference type="AlphaFoldDB" id="S7VBA5"/>
<dbReference type="EC" id="2.6.1.42" evidence="2"/>
<name>S7VBA5_9BACT</name>
<dbReference type="InterPro" id="IPR027417">
    <property type="entry name" value="P-loop_NTPase"/>
</dbReference>
<evidence type="ECO:0000256" key="1">
    <source>
        <dbReference type="ARBA" id="ARBA00009320"/>
    </source>
</evidence>
<dbReference type="SUPFAM" id="SSF52540">
    <property type="entry name" value="P-loop containing nucleoside triphosphate hydrolases"/>
    <property type="match status" value="1"/>
</dbReference>
<dbReference type="OrthoDB" id="272985at2"/>
<comment type="similarity">
    <text evidence="1">Belongs to the class-IV pyridoxal-phosphate-dependent aminotransferase family.</text>
</comment>
<sequence length="242" mass="27868">MEAKNRRRIFLWSGPRNISTALMYSFAQRNDTVVADEPLYGHYLSHSSAKPFHPGADEILSKMETDGEKVVEGMLGPQQKPVAFFKNMSHHLIQLDWQFMQAGANIILTRNPEEMLLSFSKVIDKPGMEDVGYAMQLKLVEYLQTMNLPFVVLDAKKVLMDPEGQLRKLCDFLGVPFEKRMLSWSKGPIPEDGLWAKFWYKNVHLSTGFQPYEKKEIVFPEHLLPLLGECQPIYERLVKHAL</sequence>
<evidence type="ECO:0000313" key="3">
    <source>
        <dbReference type="Proteomes" id="UP000014974"/>
    </source>
</evidence>
<reference evidence="2 3" key="1">
    <citation type="journal article" date="2013" name="Genome Announc.">
        <title>Draft Genome Sequence of Cyclobacterium qasimii Strain M12-11BT, Isolated from Arctic Marine Sediment.</title>
        <authorList>
            <person name="Shivaji S."/>
            <person name="Ara S."/>
            <person name="Singh A."/>
            <person name="Kumar Pinnaka A."/>
        </authorList>
    </citation>
    <scope>NUCLEOTIDE SEQUENCE [LARGE SCALE GENOMIC DNA]</scope>
    <source>
        <strain evidence="2 3">M12-11B</strain>
    </source>
</reference>
<comment type="caution">
    <text evidence="2">The sequence shown here is derived from an EMBL/GenBank/DDBJ whole genome shotgun (WGS) entry which is preliminary data.</text>
</comment>
<dbReference type="PANTHER" id="PTHR42743:SF11">
    <property type="entry name" value="AMINODEOXYCHORISMATE LYASE"/>
    <property type="match status" value="1"/>
</dbReference>
<proteinExistence type="inferred from homology"/>
<gene>
    <name evidence="2" type="ORF">ADICYQ_4098</name>
</gene>